<dbReference type="EMBL" id="DS546570">
    <property type="protein sequence ID" value="EDQ48328.1"/>
    <property type="molecule type" value="Genomic_DNA"/>
</dbReference>
<feature type="non-terminal residue" evidence="2">
    <location>
        <position position="327"/>
    </location>
</feature>
<feature type="transmembrane region" description="Helical" evidence="1">
    <location>
        <begin position="6"/>
        <end position="23"/>
    </location>
</feature>
<sequence length="327" mass="35286">MAHVDGVSYGAFIVPGLIMLSILTESVSNASFGIYMPKFSGTIYEILSAPISTAEIVTGYIDHSPDGGDPTDLPGRQLLLHHHAAAVLAEDCPVQPDRVSHQRLPLELLRHLGRQHRCQFLHDRGIPAGVLRGCLGHLPHRVQNQGVTTDTGWTAWTPAERESFFDAIARHRRAAWRVTFVSRAVNLVVALVVAVLMSPLFYAALALALDVLNLIVPAPNLVPSLGHALDKALNAPGKMNVGSWIEFSFMAALPGLLWMALVLNALRRVLSLSMSFDSGELAARAPDPTVLGEQRFGNVVAEMALAAALPPPRVFIVDSQIVDAVAF</sequence>
<keyword evidence="1" id="KW-1133">Transmembrane helix</keyword>
<keyword evidence="1" id="KW-0812">Transmembrane</keyword>
<proteinExistence type="predicted"/>
<name>A9U7M5_PHYPA</name>
<dbReference type="AlphaFoldDB" id="A9U7M5"/>
<feature type="transmembrane region" description="Helical" evidence="1">
    <location>
        <begin position="247"/>
        <end position="266"/>
    </location>
</feature>
<evidence type="ECO:0000256" key="1">
    <source>
        <dbReference type="SAM" id="Phobius"/>
    </source>
</evidence>
<accession>A9U7M5</accession>
<gene>
    <name evidence="2" type="ORF">PHYPADRAFT_103965</name>
</gene>
<organism>
    <name type="scientific">Physcomitrium patens</name>
    <name type="common">Spreading-leaved earth moss</name>
    <name type="synonym">Physcomitrella patens</name>
    <dbReference type="NCBI Taxonomy" id="3218"/>
    <lineage>
        <taxon>Eukaryota</taxon>
        <taxon>Viridiplantae</taxon>
        <taxon>Streptophyta</taxon>
        <taxon>Embryophyta</taxon>
        <taxon>Bryophyta</taxon>
        <taxon>Bryophytina</taxon>
        <taxon>Bryopsida</taxon>
        <taxon>Funariidae</taxon>
        <taxon>Funariales</taxon>
        <taxon>Funariaceae</taxon>
        <taxon>Physcomitrium</taxon>
    </lineage>
</organism>
<protein>
    <submittedName>
        <fullName evidence="2">Predicted protein</fullName>
    </submittedName>
</protein>
<keyword evidence="1" id="KW-0472">Membrane</keyword>
<dbReference type="HOGENOM" id="CLU_1052069_0_0_1"/>
<dbReference type="PANTHER" id="PTHR43332">
    <property type="entry name" value="INNER MEMBRANE TRANSPORT PERMEASE YADH-RELATED"/>
    <property type="match status" value="1"/>
</dbReference>
<dbReference type="InterPro" id="IPR052522">
    <property type="entry name" value="ABC-2_transport_permease"/>
</dbReference>
<feature type="transmembrane region" description="Helical" evidence="1">
    <location>
        <begin position="180"/>
        <end position="205"/>
    </location>
</feature>
<evidence type="ECO:0000313" key="2">
    <source>
        <dbReference type="EMBL" id="EDQ48328.1"/>
    </source>
</evidence>
<dbReference type="PANTHER" id="PTHR43332:SF1">
    <property type="entry name" value="TRANSPORT PERMEASE PROTEIN"/>
    <property type="match status" value="1"/>
</dbReference>
<reference evidence="2" key="1">
    <citation type="journal article" date="2008" name="Science">
        <title>The Physcomitrella genome reveals evolutionary insights into the conquest of land by plants.</title>
        <authorList>
            <person name="Rensing S."/>
            <person name="Lang D."/>
            <person name="Zimmer A."/>
            <person name="Terry A."/>
            <person name="Salamov A."/>
            <person name="Shapiro H."/>
            <person name="Nishiyama T."/>
            <person name="Perroud P.-F."/>
            <person name="Lindquist E."/>
            <person name="Kamisugi Y."/>
            <person name="Tanahashi T."/>
            <person name="Sakakibara K."/>
            <person name="Fujita T."/>
            <person name="Oishi K."/>
            <person name="Shin-I T."/>
            <person name="Kuroki Y."/>
            <person name="Toyoda A."/>
            <person name="Suzuki Y."/>
            <person name="Hashimoto A."/>
            <person name="Yamaguchi K."/>
            <person name="Sugano A."/>
            <person name="Kohara Y."/>
            <person name="Fujiyama A."/>
            <person name="Anterola A."/>
            <person name="Aoki S."/>
            <person name="Ashton N."/>
            <person name="Barbazuk W.B."/>
            <person name="Barker E."/>
            <person name="Bennetzen J."/>
            <person name="Bezanilla M."/>
            <person name="Blankenship R."/>
            <person name="Cho S.H."/>
            <person name="Dutcher S."/>
            <person name="Estelle M."/>
            <person name="Fawcett J.A."/>
            <person name="Gundlach H."/>
            <person name="Hanada K."/>
            <person name="Heyl A."/>
            <person name="Hicks K.A."/>
            <person name="Hugh J."/>
            <person name="Lohr M."/>
            <person name="Mayer K."/>
            <person name="Melkozernov A."/>
            <person name="Murata T."/>
            <person name="Nelson D."/>
            <person name="Pils B."/>
            <person name="Prigge M."/>
            <person name="Reiss B."/>
            <person name="Renner T."/>
            <person name="Rombauts S."/>
            <person name="Rushton P."/>
            <person name="Sanderfoot A."/>
            <person name="Schween G."/>
            <person name="Shiu S.-H."/>
            <person name="Stueber K."/>
            <person name="Theodoulou F.L."/>
            <person name="Tu H."/>
            <person name="Van de Peer Y."/>
            <person name="Verrier P.J."/>
            <person name="Waters E."/>
            <person name="Wood A."/>
            <person name="Yang L."/>
            <person name="Cove D."/>
            <person name="Cuming A."/>
            <person name="Hasebe M."/>
            <person name="Lucas S."/>
            <person name="Mishler D.B."/>
            <person name="Reski R."/>
            <person name="Grigoriev I."/>
            <person name="Quatrano R.S."/>
            <person name="Boore J.L."/>
        </authorList>
    </citation>
    <scope>NUCLEOTIDE SEQUENCE [LARGE SCALE GENOMIC DNA]</scope>
</reference>